<keyword evidence="1" id="KW-1133">Transmembrane helix</keyword>
<dbReference type="RefSeq" id="WP_012259039.1">
    <property type="nucleotide sequence ID" value="NC_010175.1"/>
</dbReference>
<sequence length="845" mass="90364">MIWQAPHMFWLLLVLPALLLIWRRAGNRLPWSVVGMRLAIVALLVGALADPIRPLPGAPLAGPLIVLYDQSDSLTPAGQAAIRAEAEAIAAAAGPETRLLAFGADVVAGGDRLPDGAGSDLAAAIATVRHLLPGGGRVILISDGQTTGGDALIAAQQAAQVGIRIDVRLVSPPAVSEVAVTRFDAPAFVRSGETFELRIATFYQSPVSSDALAARLRVWADDQLLGEEPIFIPSGSYEFVATHTATEPGVIRLRTELVPDRNDTFTANNVAGATTLVMPPPNILLIEDSGDEGAVLADALRRADMVIERSSASELPANLDLLTRFDGFVLVDVPATQLSLEQMVALREVVRSEGKGLTVIGGNQSFTLGGYAETPLADALPLLMTPPPRPQRAPVSILFIIDRSASMSATFGISKFDMAKEAAILSLTTLQPGDRVGVLAFDTETIWTVPFRTVGEGVSLVELQDQIATMSLGGGTNIERALSVGLPALANEPYSTRHAVLLTDGRSYSNNYPRYQQLVETARAAQITLSTIAIGSDSDTELLNQLASWGNGRYYFVADATDLPRITFQESEIATAELTVEQPVPVILHQPHPLVRNLNPRELPPLDGYIALQPRPEASMVLKSPAEDPLLAVWQYGLGRSVAWAASATSPWAGSWPGWPGYEQFWAQIVQYTLPTPDSGPLQVQVETAHGRTRLVVDARSAGGKPIDLAQVTARIALPNGNEQNINLIQVAPGRYARDLSFTSVGPYAITVTLFANGQTLQRSIGYVQLPPAEYAFPPPQPLQGERLLEQIATLTGGSMEVDLSATTPAARTSGEVVALWPYLAGLALLLWLVEIALRRNRLLV</sequence>
<dbReference type="SMART" id="SM00327">
    <property type="entry name" value="VWA"/>
    <property type="match status" value="1"/>
</dbReference>
<protein>
    <submittedName>
        <fullName evidence="3">von Willebrand factor type A</fullName>
    </submittedName>
</protein>
<dbReference type="HOGENOM" id="CLU_007196_0_0_0"/>
<dbReference type="STRING" id="324602.Caur_3191"/>
<dbReference type="InterPro" id="IPR029062">
    <property type="entry name" value="Class_I_gatase-like"/>
</dbReference>
<dbReference type="PATRIC" id="fig|324602.8.peg.3601"/>
<dbReference type="CDD" id="cd00198">
    <property type="entry name" value="vWFA"/>
    <property type="match status" value="1"/>
</dbReference>
<dbReference type="Pfam" id="PF07090">
    <property type="entry name" value="GATase1_like"/>
    <property type="match status" value="1"/>
</dbReference>
<dbReference type="eggNOG" id="COG2304">
    <property type="taxonomic scope" value="Bacteria"/>
</dbReference>
<dbReference type="Pfam" id="PF00092">
    <property type="entry name" value="VWA"/>
    <property type="match status" value="1"/>
</dbReference>
<gene>
    <name evidence="3" type="ordered locus">Caur_3191</name>
</gene>
<keyword evidence="1" id="KW-0812">Transmembrane</keyword>
<dbReference type="KEGG" id="cau:Caur_3191"/>
<dbReference type="EMBL" id="CP000909">
    <property type="protein sequence ID" value="ABY36386.1"/>
    <property type="molecule type" value="Genomic_DNA"/>
</dbReference>
<dbReference type="InterPro" id="IPR036465">
    <property type="entry name" value="vWFA_dom_sf"/>
</dbReference>
<dbReference type="InterPro" id="IPR002035">
    <property type="entry name" value="VWF_A"/>
</dbReference>
<evidence type="ECO:0000313" key="4">
    <source>
        <dbReference type="Proteomes" id="UP000002008"/>
    </source>
</evidence>
<organism evidence="3 4">
    <name type="scientific">Chloroflexus aurantiacus (strain ATCC 29366 / DSM 635 / J-10-fl)</name>
    <dbReference type="NCBI Taxonomy" id="324602"/>
    <lineage>
        <taxon>Bacteria</taxon>
        <taxon>Bacillati</taxon>
        <taxon>Chloroflexota</taxon>
        <taxon>Chloroflexia</taxon>
        <taxon>Chloroflexales</taxon>
        <taxon>Chloroflexineae</taxon>
        <taxon>Chloroflexaceae</taxon>
        <taxon>Chloroflexus</taxon>
    </lineage>
</organism>
<feature type="domain" description="VWFA" evidence="2">
    <location>
        <begin position="396"/>
        <end position="573"/>
    </location>
</feature>
<dbReference type="InParanoid" id="A9WI94"/>
<dbReference type="eggNOG" id="COG5426">
    <property type="taxonomic scope" value="Bacteria"/>
</dbReference>
<name>A9WI94_CHLAA</name>
<dbReference type="PANTHER" id="PTHR37947:SF2">
    <property type="entry name" value="VON WILLEBRAND FACTOR TYPE A"/>
    <property type="match status" value="1"/>
</dbReference>
<dbReference type="InterPro" id="IPR010768">
    <property type="entry name" value="GATase1-like"/>
</dbReference>
<dbReference type="PROSITE" id="PS50234">
    <property type="entry name" value="VWFA"/>
    <property type="match status" value="1"/>
</dbReference>
<proteinExistence type="predicted"/>
<reference evidence="4" key="1">
    <citation type="journal article" date="2011" name="BMC Genomics">
        <title>Complete genome sequence of the filamentous anoxygenic phototrophic bacterium Chloroflexus aurantiacus.</title>
        <authorList>
            <person name="Tang K.H."/>
            <person name="Barry K."/>
            <person name="Chertkov O."/>
            <person name="Dalin E."/>
            <person name="Han C.S."/>
            <person name="Hauser L.J."/>
            <person name="Honchak B.M."/>
            <person name="Karbach L.E."/>
            <person name="Land M.L."/>
            <person name="Lapidus A."/>
            <person name="Larimer F.W."/>
            <person name="Mikhailova N."/>
            <person name="Pitluck S."/>
            <person name="Pierson B.K."/>
            <person name="Blankenship R.E."/>
        </authorList>
    </citation>
    <scope>NUCLEOTIDE SEQUENCE [LARGE SCALE GENOMIC DNA]</scope>
    <source>
        <strain evidence="4">ATCC 29366 / DSM 635 / J-10-fl</strain>
    </source>
</reference>
<dbReference type="SUPFAM" id="SSF52317">
    <property type="entry name" value="Class I glutamine amidotransferase-like"/>
    <property type="match status" value="1"/>
</dbReference>
<evidence type="ECO:0000259" key="2">
    <source>
        <dbReference type="PROSITE" id="PS50234"/>
    </source>
</evidence>
<dbReference type="EnsemblBacteria" id="ABY36386">
    <property type="protein sequence ID" value="ABY36386"/>
    <property type="gene ID" value="Caur_3191"/>
</dbReference>
<accession>A9WI94</accession>
<keyword evidence="1" id="KW-0472">Membrane</keyword>
<dbReference type="AlphaFoldDB" id="A9WI94"/>
<dbReference type="Gene3D" id="3.40.50.880">
    <property type="match status" value="1"/>
</dbReference>
<keyword evidence="4" id="KW-1185">Reference proteome</keyword>
<evidence type="ECO:0000256" key="1">
    <source>
        <dbReference type="SAM" id="Phobius"/>
    </source>
</evidence>
<dbReference type="Proteomes" id="UP000002008">
    <property type="component" value="Chromosome"/>
</dbReference>
<feature type="transmembrane region" description="Helical" evidence="1">
    <location>
        <begin position="820"/>
        <end position="838"/>
    </location>
</feature>
<feature type="transmembrane region" description="Helical" evidence="1">
    <location>
        <begin position="6"/>
        <end position="22"/>
    </location>
</feature>
<dbReference type="Gene3D" id="3.40.50.410">
    <property type="entry name" value="von Willebrand factor, type A domain"/>
    <property type="match status" value="2"/>
</dbReference>
<dbReference type="SUPFAM" id="SSF53300">
    <property type="entry name" value="vWA-like"/>
    <property type="match status" value="2"/>
</dbReference>
<feature type="transmembrane region" description="Helical" evidence="1">
    <location>
        <begin position="29"/>
        <end position="49"/>
    </location>
</feature>
<evidence type="ECO:0000313" key="3">
    <source>
        <dbReference type="EMBL" id="ABY36386.1"/>
    </source>
</evidence>
<dbReference type="PANTHER" id="PTHR37947">
    <property type="entry name" value="BLL2462 PROTEIN"/>
    <property type="match status" value="1"/>
</dbReference>